<dbReference type="EMBL" id="LXER01000028">
    <property type="protein sequence ID" value="OAT29918.1"/>
    <property type="molecule type" value="Genomic_DNA"/>
</dbReference>
<comment type="caution">
    <text evidence="1">The sequence shown here is derived from an EMBL/GenBank/DDBJ whole genome shotgun (WGS) entry which is preliminary data.</text>
</comment>
<evidence type="ECO:0000313" key="1">
    <source>
        <dbReference type="EMBL" id="OAT29918.1"/>
    </source>
</evidence>
<dbReference type="AlphaFoldDB" id="A0A1B7IK93"/>
<protein>
    <submittedName>
        <fullName evidence="1">Uncharacterized protein</fullName>
    </submittedName>
</protein>
<keyword evidence="2" id="KW-1185">Reference proteome</keyword>
<dbReference type="Proteomes" id="UP000078410">
    <property type="component" value="Unassembled WGS sequence"/>
</dbReference>
<organism evidence="1 2">
    <name type="scientific">Buttiauxella brennerae ATCC 51605</name>
    <dbReference type="NCBI Taxonomy" id="1354251"/>
    <lineage>
        <taxon>Bacteria</taxon>
        <taxon>Pseudomonadati</taxon>
        <taxon>Pseudomonadota</taxon>
        <taxon>Gammaproteobacteria</taxon>
        <taxon>Enterobacterales</taxon>
        <taxon>Enterobacteriaceae</taxon>
        <taxon>Buttiauxella</taxon>
    </lineage>
</organism>
<name>A0A1B7IK93_9ENTR</name>
<gene>
    <name evidence="1" type="ORF">M975_3013</name>
</gene>
<evidence type="ECO:0000313" key="2">
    <source>
        <dbReference type="Proteomes" id="UP000078410"/>
    </source>
</evidence>
<accession>A0A1B7IK93</accession>
<reference evidence="1 2" key="1">
    <citation type="submission" date="2016-04" db="EMBL/GenBank/DDBJ databases">
        <title>ATOL: Assembling a taxonomically balanced genome-scale reconstruction of the evolutionary history of the Enterobacteriaceae.</title>
        <authorList>
            <person name="Plunkett G.III."/>
            <person name="Neeno-Eckwall E.C."/>
            <person name="Glasner J.D."/>
            <person name="Perna N.T."/>
        </authorList>
    </citation>
    <scope>NUCLEOTIDE SEQUENCE [LARGE SCALE GENOMIC DNA]</scope>
    <source>
        <strain evidence="1 2">ATCC 51605</strain>
    </source>
</reference>
<sequence>MKVFSDNAHRHSEIILKNLNEPSMLKLKNILINALPVLAAKL</sequence>
<proteinExistence type="predicted"/>
<dbReference type="PATRIC" id="fig|1354251.4.peg.3101"/>